<feature type="compositionally biased region" description="Low complexity" evidence="1">
    <location>
        <begin position="177"/>
        <end position="194"/>
    </location>
</feature>
<name>A0A386PRB1_9LACO</name>
<feature type="region of interest" description="Disordered" evidence="1">
    <location>
        <begin position="64"/>
        <end position="154"/>
    </location>
</feature>
<dbReference type="NCBIfam" id="TIGR02167">
    <property type="entry name" value="Liste_lipo_26"/>
    <property type="match status" value="1"/>
</dbReference>
<feature type="compositionally biased region" description="Polar residues" evidence="1">
    <location>
        <begin position="80"/>
        <end position="112"/>
    </location>
</feature>
<proteinExistence type="predicted"/>
<dbReference type="Gene3D" id="3.80.10.10">
    <property type="entry name" value="Ribonuclease Inhibitor"/>
    <property type="match status" value="1"/>
</dbReference>
<feature type="compositionally biased region" description="Polar residues" evidence="1">
    <location>
        <begin position="120"/>
        <end position="150"/>
    </location>
</feature>
<evidence type="ECO:0000313" key="3">
    <source>
        <dbReference type="EMBL" id="AYE37213.1"/>
    </source>
</evidence>
<evidence type="ECO:0000313" key="4">
    <source>
        <dbReference type="Proteomes" id="UP000267208"/>
    </source>
</evidence>
<dbReference type="KEGG" id="lzh:D1B17_00460"/>
<dbReference type="InterPro" id="IPR011889">
    <property type="entry name" value="Liste_lipo_26"/>
</dbReference>
<dbReference type="RefSeq" id="WP_120141380.1">
    <property type="nucleotide sequence ID" value="NZ_CP031933.2"/>
</dbReference>
<dbReference type="InterPro" id="IPR005046">
    <property type="entry name" value="DUF285"/>
</dbReference>
<dbReference type="Pfam" id="PF03382">
    <property type="entry name" value="DUF285"/>
    <property type="match status" value="1"/>
</dbReference>
<dbReference type="Proteomes" id="UP000267208">
    <property type="component" value="Chromosome"/>
</dbReference>
<dbReference type="InterPro" id="IPR032675">
    <property type="entry name" value="LRR_dom_sf"/>
</dbReference>
<organism evidence="3 4">
    <name type="scientific">Companilactobacillus zhachilii</name>
    <dbReference type="NCBI Taxonomy" id="2304606"/>
    <lineage>
        <taxon>Bacteria</taxon>
        <taxon>Bacillati</taxon>
        <taxon>Bacillota</taxon>
        <taxon>Bacilli</taxon>
        <taxon>Lactobacillales</taxon>
        <taxon>Lactobacillaceae</taxon>
        <taxon>Companilactobacillus</taxon>
    </lineage>
</organism>
<keyword evidence="4" id="KW-1185">Reference proteome</keyword>
<dbReference type="Pfam" id="PF03217">
    <property type="entry name" value="SlpA"/>
    <property type="match status" value="2"/>
</dbReference>
<dbReference type="SUPFAM" id="SSF52058">
    <property type="entry name" value="L domain-like"/>
    <property type="match status" value="1"/>
</dbReference>
<feature type="domain" description="S-layer protein C-terminal" evidence="2">
    <location>
        <begin position="1726"/>
        <end position="1770"/>
    </location>
</feature>
<dbReference type="OrthoDB" id="2328560at2"/>
<feature type="compositionally biased region" description="Low complexity" evidence="1">
    <location>
        <begin position="70"/>
        <end position="79"/>
    </location>
</feature>
<dbReference type="EMBL" id="CP031933">
    <property type="protein sequence ID" value="AYE37213.1"/>
    <property type="molecule type" value="Genomic_DNA"/>
</dbReference>
<protein>
    <submittedName>
        <fullName evidence="3">BspA family leucine-rich repeat surface protein</fullName>
    </submittedName>
</protein>
<evidence type="ECO:0000256" key="1">
    <source>
        <dbReference type="SAM" id="MobiDB-lite"/>
    </source>
</evidence>
<evidence type="ECO:0000259" key="2">
    <source>
        <dbReference type="Pfam" id="PF03217"/>
    </source>
</evidence>
<reference evidence="4" key="1">
    <citation type="submission" date="2018-08" db="EMBL/GenBank/DDBJ databases">
        <title>Genome of Lactobacillus sp. HBUAS52074.</title>
        <authorList>
            <person name="Guo Z."/>
            <person name="Zhang Z.D."/>
        </authorList>
    </citation>
    <scope>NUCLEOTIDE SEQUENCE [LARGE SCALE GENOMIC DNA]</scope>
    <source>
        <strain evidence="4">HBUAS52074</strain>
    </source>
</reference>
<feature type="domain" description="S-layer protein C-terminal" evidence="2">
    <location>
        <begin position="1665"/>
        <end position="1704"/>
    </location>
</feature>
<gene>
    <name evidence="3" type="ORF">D1B17_00460</name>
</gene>
<feature type="region of interest" description="Disordered" evidence="1">
    <location>
        <begin position="174"/>
        <end position="199"/>
    </location>
</feature>
<accession>A0A386PRB1</accession>
<dbReference type="InterPro" id="IPR024968">
    <property type="entry name" value="SlpA_C_lactobacillus"/>
</dbReference>
<sequence>MRFQQLKRDPNAIMRKKLVKSKKAWVVVSSLSFAGGLLLLGGPNTIAKADVTTESAKVATVVAQSNSVETQDSTQTTQSNNKETSLTGSDTTVNSDSKNPIDTSASSNIDSNTAEKDTKIATNTVTKDDNATPSSEENSTVENDSISTPSGAPVTSAAKISTFSSTTPTDVEDKVILTDSSTTKTSDSASADSNNLKDNEKVTNESVVIDPVSTDLTADKLTSDALAAPISEDTSVTTDSGTGWTYDSTSTTLNITGQLDDFKGGDTEHWGGNTGSITTVKVTAPVKAPTDSSYMFANMTSLKTIDIAKLDTSNTTNMQGMFKNDTNITNIDLSSNNLSTATDISHMFENDTRLTNVDIASGNTTTDPRPGKPFKKLTDASYAFANDINLTNMDSLKSWQGWYLTDLSGMFKDDAKIKSLNLSNLMWTMMGGRPNTGDSSIGEGMFDGTDLQSITLSSSLSFSPKTALTSSYGGQWTSNVGELSGKSFSFLGVPLIDNSGTATSGIGSLYNGKAVSNDITLTYNANKLSDGTTVSNLITINTNHGPISFIAQGTVGQSSTINVPDTFKFEDGNTYTRTSAPTVQVTFNQTQSTAANEATYVGALISNGTATISTNDGNQVVNDISGHIGDTVDITVPTKEGYTPDKSTVAGIIQPDGSVKVTDTVTYIGNEITAPITISTNKGEITVNDVTGKVGDTVDVTVPTKEGYTPDKSTVKATINPDGSITTSDTVKYSGNSITDGKATISSNLGNQEVDNIAGTVDDTVTVTVPIKTGYTPDKTTVSGVIQPDGSVKVTDAITYTGNSITNGSASISSNDGEKTVTDISGKVGDTVDVTVPTKEGYTPDKTTVSDVIQPDGSVKVTDTVTYTGNSITNGSASISSNDGEKTVTGISGKVGDTVDVTVPTKEGYTPDKTTVSGVIQPDGSVKVTDNVTYTGNSITNGSASISSNDGEKTVTGISGKVGDTVDVTVPTKEGYTPDKTTVSGVIQPDGSVKVTDNVTYTGNPITDGSASISSNDGNKTVTGISGKVGDTVDVTVPTKEGYTPDKTTVSGVIQPDGSVKVTDNVTYTGNSITDGSASISSNDGNKTVTGISGKVGDTVNVTVPTKKGYTSDKNTVSGVIQPDGSVKVTDTVTYIGNETTAPVTISTNKGEVTIKDVTGKVGDTVDVTVPNKEGYTPDKNTVKATINPDGSITTIDSITYTGNPITNGSASISSNNGVKTVTGISGKVGDTVDVTVPTKDGYTPDKSIVSGVIQPDGSVKVTETVTYTGDPITNGSASIPTNDGEKTVTGISGKVGDTVDVTVPNKEGYTPDKNTVSGVIQPDGSVKVTDIVTYTGNSITNGSASIATNNGEKTVTGISGKVGDTVEITVPTKDGYTPDKTTVSGIIQPDGSVKVTDAVTYTGNSITSGSASIPTNDGDKTITGISGKVGDTVDVTVPTKEGYTPDKSIVSGVIQPDGSVKVTDTITYTGVDNPSQTLTVKNPDGTISQLLIPAGKYGDNPVSVTAKEMSGYKAPSVIVTYNADGIPTITDAIDTSKSILETDELSYTKNPSHGSGTVKPVIPNSDEGTIEHKVQTISTYSDKPDVELYQLGADNKMAPITSRYLATASNWYSDATITIDGISYFRVATNEWAKVGEVYPYQALNLHIRTYDDSEKDLYKAENVLITKETLAPDSSWITDRETYVINNTKYYRVATNEFVNANDVYVYSPVNMIVTTHADKYTPLYTAKGTEVTNRTLSNNTSWKVDSVVYINGDKYYRVATNEFVKASDVDVENYR</sequence>